<evidence type="ECO:0000256" key="3">
    <source>
        <dbReference type="ARBA" id="ARBA00023242"/>
    </source>
</evidence>
<evidence type="ECO:0000313" key="5">
    <source>
        <dbReference type="Proteomes" id="UP001152049"/>
    </source>
</evidence>
<name>A0A9W8VA47_9HYPO</name>
<keyword evidence="5" id="KW-1185">Reference proteome</keyword>
<proteinExistence type="predicted"/>
<dbReference type="PANTHER" id="PTHR47424">
    <property type="entry name" value="REGULATORY PROTEIN GAL4"/>
    <property type="match status" value="1"/>
</dbReference>
<dbReference type="AlphaFoldDB" id="A0A9W8VA47"/>
<dbReference type="CDD" id="cd12148">
    <property type="entry name" value="fungal_TF_MHR"/>
    <property type="match status" value="1"/>
</dbReference>
<keyword evidence="3" id="KW-0539">Nucleus</keyword>
<dbReference type="PANTHER" id="PTHR47424:SF6">
    <property type="entry name" value="PROLINE UTILIZATION TRANS-ACTIVATOR"/>
    <property type="match status" value="1"/>
</dbReference>
<dbReference type="Proteomes" id="UP001152049">
    <property type="component" value="Unassembled WGS sequence"/>
</dbReference>
<keyword evidence="2" id="KW-0804">Transcription</keyword>
<dbReference type="EMBL" id="JAOQAZ010000026">
    <property type="protein sequence ID" value="KAJ4252309.1"/>
    <property type="molecule type" value="Genomic_DNA"/>
</dbReference>
<accession>A0A9W8VA47</accession>
<gene>
    <name evidence="4" type="ORF">NW762_010906</name>
</gene>
<evidence type="ECO:0000256" key="1">
    <source>
        <dbReference type="ARBA" id="ARBA00023015"/>
    </source>
</evidence>
<comment type="caution">
    <text evidence="4">The sequence shown here is derived from an EMBL/GenBank/DDBJ whole genome shotgun (WGS) entry which is preliminary data.</text>
</comment>
<dbReference type="InterPro" id="IPR051127">
    <property type="entry name" value="Fungal_SecMet_Regulators"/>
</dbReference>
<reference evidence="4" key="1">
    <citation type="submission" date="2022-09" db="EMBL/GenBank/DDBJ databases">
        <title>Fusarium specimens isolated from Avocado Roots.</title>
        <authorList>
            <person name="Stajich J."/>
            <person name="Roper C."/>
            <person name="Heimlech-Rivalta G."/>
        </authorList>
    </citation>
    <scope>NUCLEOTIDE SEQUENCE</scope>
    <source>
        <strain evidence="4">CF00136</strain>
    </source>
</reference>
<evidence type="ECO:0000256" key="2">
    <source>
        <dbReference type="ARBA" id="ARBA00023163"/>
    </source>
</evidence>
<organism evidence="4 5">
    <name type="scientific">Fusarium torreyae</name>
    <dbReference type="NCBI Taxonomy" id="1237075"/>
    <lineage>
        <taxon>Eukaryota</taxon>
        <taxon>Fungi</taxon>
        <taxon>Dikarya</taxon>
        <taxon>Ascomycota</taxon>
        <taxon>Pezizomycotina</taxon>
        <taxon>Sordariomycetes</taxon>
        <taxon>Hypocreomycetidae</taxon>
        <taxon>Hypocreales</taxon>
        <taxon>Nectriaceae</taxon>
        <taxon>Fusarium</taxon>
    </lineage>
</organism>
<sequence length="323" mass="36144">MQSGKRMTIVTHWCGLTASRIAKATGFQHDTQENAVYEIRKNLDDWADGLPQRLKLDNLSPDMKSFRGAVHLHMNHSQILIYMGRLSLLRRLQKHLKDQSSGIQAEELSDSEASLIRDCVSAAFKIIQLINYLHENGRLARFSFTDLNCCSIAALIIMIHELIQQHPLYRSSMETVMRAMTHMATGCSNAKQGLKLIKDLERVTALLKSKMTRNREKDCVADNATGYDEWENWVASKGEIVQSSSGVLTSPDAESLQSHLDLGQPSELNGHTGEAIESEAYVSYDFLDDQHGGDGMQSAFYSVWPDNLGSLGLSVFEDFTFPS</sequence>
<keyword evidence="1" id="KW-0805">Transcription regulation</keyword>
<protein>
    <submittedName>
        <fullName evidence="4">Uncharacterized protein</fullName>
    </submittedName>
</protein>
<dbReference type="OrthoDB" id="3921198at2759"/>
<evidence type="ECO:0000313" key="4">
    <source>
        <dbReference type="EMBL" id="KAJ4252309.1"/>
    </source>
</evidence>